<organism evidence="1 2">
    <name type="scientific">Paenibacillus sabinae T27</name>
    <dbReference type="NCBI Taxonomy" id="1268072"/>
    <lineage>
        <taxon>Bacteria</taxon>
        <taxon>Bacillati</taxon>
        <taxon>Bacillota</taxon>
        <taxon>Bacilli</taxon>
        <taxon>Bacillales</taxon>
        <taxon>Paenibacillaceae</taxon>
        <taxon>Paenibacillus</taxon>
    </lineage>
</organism>
<dbReference type="KEGG" id="psab:PSAB_21290"/>
<evidence type="ECO:0000313" key="1">
    <source>
        <dbReference type="EMBL" id="AHV99147.1"/>
    </source>
</evidence>
<evidence type="ECO:0000313" key="2">
    <source>
        <dbReference type="Proteomes" id="UP000019772"/>
    </source>
</evidence>
<name>X4ZPP8_9BACL</name>
<dbReference type="AlphaFoldDB" id="X4ZPP8"/>
<gene>
    <name evidence="1" type="ORF">PSAB_21290</name>
</gene>
<dbReference type="HOGENOM" id="CLU_2555134_0_0_9"/>
<reference evidence="1 2" key="1">
    <citation type="journal article" date="2014" name="PLoS Genet.">
        <title>Comparative Genomic Analysis of N2-Fixing and Non-N2-Fixing Paenibacillus spp.: Organization, Evolution and Expression of the Nitrogen Fixation Genes.</title>
        <authorList>
            <person name="Xie J.B."/>
            <person name="Du Z."/>
            <person name="Bai L."/>
            <person name="Tian C."/>
            <person name="Zhang Y."/>
            <person name="Xie J.Y."/>
            <person name="Wang T."/>
            <person name="Liu X."/>
            <person name="Chen X."/>
            <person name="Cheng Q."/>
            <person name="Chen S."/>
            <person name="Li J."/>
        </authorList>
    </citation>
    <scope>NUCLEOTIDE SEQUENCE [LARGE SCALE GENOMIC DNA]</scope>
    <source>
        <strain evidence="1 2">T27</strain>
    </source>
</reference>
<accession>X4ZPP8</accession>
<proteinExistence type="predicted"/>
<dbReference type="STRING" id="1268072.PSAB_21290"/>
<sequence length="82" mass="9231">MFIRKVMICSGLFILLLALGWRLEQSMNALKIQGLPPNTAYESYRSRSATNAVPAPVSMPFLPREYVRIVRKTAVSPHPLSE</sequence>
<keyword evidence="2" id="KW-1185">Reference proteome</keyword>
<dbReference type="Proteomes" id="UP000019772">
    <property type="component" value="Chromosome"/>
</dbReference>
<dbReference type="EMBL" id="CP004078">
    <property type="protein sequence ID" value="AHV99147.1"/>
    <property type="molecule type" value="Genomic_DNA"/>
</dbReference>
<protein>
    <submittedName>
        <fullName evidence="1">Uncharacterized protein</fullName>
    </submittedName>
</protein>